<dbReference type="Gene3D" id="3.40.50.2000">
    <property type="entry name" value="Glycogen Phosphorylase B"/>
    <property type="match status" value="2"/>
</dbReference>
<keyword evidence="2" id="KW-0808">Transferase</keyword>
<keyword evidence="4" id="KW-1185">Reference proteome</keyword>
<evidence type="ECO:0000313" key="4">
    <source>
        <dbReference type="Proteomes" id="UP001202328"/>
    </source>
</evidence>
<organism evidence="3 4">
    <name type="scientific">Papaver atlanticum</name>
    <dbReference type="NCBI Taxonomy" id="357466"/>
    <lineage>
        <taxon>Eukaryota</taxon>
        <taxon>Viridiplantae</taxon>
        <taxon>Streptophyta</taxon>
        <taxon>Embryophyta</taxon>
        <taxon>Tracheophyta</taxon>
        <taxon>Spermatophyta</taxon>
        <taxon>Magnoliopsida</taxon>
        <taxon>Ranunculales</taxon>
        <taxon>Papaveraceae</taxon>
        <taxon>Papaveroideae</taxon>
        <taxon>Papaver</taxon>
    </lineage>
</organism>
<dbReference type="PANTHER" id="PTHR48049">
    <property type="entry name" value="GLYCOSYLTRANSFERASE"/>
    <property type="match status" value="1"/>
</dbReference>
<comment type="similarity">
    <text evidence="1">Belongs to the UDP-glycosyltransferase family.</text>
</comment>
<sequence length="483" mass="53690">MAEGNHEHHVVMFPWLAFGHMLPFCELSKKLAATKCVKISFVSTPRNIARLPKLPPNLSPHFDLVEMNLPSTDGLPSGAEATIDLKQQQQVQYLKKAYDELQGPVERLLDQIKPDFIVCDFAPSWIPGIAAKFKVPSAFFSVFPASFLTYVGPPSELRSGYRSKPEDYAVAPNWIHFPSTVAYRLFQATSYSKNIGLADISGKSTAERMAKIVEGCDFVMVRGCREFACDMNVLTDIYQKPVLPIGLLPPQSSVGASSSISNETTSDMFVWLDKQVPQTVVFVGFGSECKMAIDRVHELAYGIELSSLPFLWILRKPEEIDMSDLLPPGFEDRTSNRGLVCIGWAPQVEILAHAAIGGCLFHSGWGTIIESLNYGHNQILLPMIADQGLNAKLLVEKGIGFEVERNEDGSFTRDAVAEAMRLVMVDPEGEHLRVKATQMRSIFSNQALHDGYINKFIDFLNDYKNQDHPSFAEAAKSELQPDN</sequence>
<dbReference type="AlphaFoldDB" id="A0AAD4SPE2"/>
<evidence type="ECO:0000256" key="1">
    <source>
        <dbReference type="ARBA" id="ARBA00009995"/>
    </source>
</evidence>
<evidence type="ECO:0000256" key="2">
    <source>
        <dbReference type="ARBA" id="ARBA00022679"/>
    </source>
</evidence>
<protein>
    <submittedName>
        <fullName evidence="3">Uncharacterized protein</fullName>
    </submittedName>
</protein>
<evidence type="ECO:0000313" key="3">
    <source>
        <dbReference type="EMBL" id="KAI3914785.1"/>
    </source>
</evidence>
<accession>A0AAD4SPE2</accession>
<comment type="caution">
    <text evidence="3">The sequence shown here is derived from an EMBL/GenBank/DDBJ whole genome shotgun (WGS) entry which is preliminary data.</text>
</comment>
<dbReference type="Proteomes" id="UP001202328">
    <property type="component" value="Unassembled WGS sequence"/>
</dbReference>
<reference evidence="3" key="1">
    <citation type="submission" date="2022-04" db="EMBL/GenBank/DDBJ databases">
        <title>A functionally conserved STORR gene fusion in Papaver species that diverged 16.8 million years ago.</title>
        <authorList>
            <person name="Catania T."/>
        </authorList>
    </citation>
    <scope>NUCLEOTIDE SEQUENCE</scope>
    <source>
        <strain evidence="3">S-188037</strain>
    </source>
</reference>
<gene>
    <name evidence="3" type="ORF">MKW98_002021</name>
</gene>
<dbReference type="PANTHER" id="PTHR48049:SF75">
    <property type="entry name" value="UDP-RHAMNOSE:RHAMNOSYLTRANSFERASE 1"/>
    <property type="match status" value="1"/>
</dbReference>
<dbReference type="CDD" id="cd03784">
    <property type="entry name" value="GT1_Gtf-like"/>
    <property type="match status" value="1"/>
</dbReference>
<dbReference type="Pfam" id="PF00201">
    <property type="entry name" value="UDPGT"/>
    <property type="match status" value="1"/>
</dbReference>
<dbReference type="SUPFAM" id="SSF53756">
    <property type="entry name" value="UDP-Glycosyltransferase/glycogen phosphorylase"/>
    <property type="match status" value="1"/>
</dbReference>
<dbReference type="EMBL" id="JAJJMB010009231">
    <property type="protein sequence ID" value="KAI3914785.1"/>
    <property type="molecule type" value="Genomic_DNA"/>
</dbReference>
<dbReference type="InterPro" id="IPR002213">
    <property type="entry name" value="UDP_glucos_trans"/>
</dbReference>
<proteinExistence type="inferred from homology"/>
<dbReference type="InterPro" id="IPR050481">
    <property type="entry name" value="UDP-glycosyltransf_plant"/>
</dbReference>
<dbReference type="GO" id="GO:0035251">
    <property type="term" value="F:UDP-glucosyltransferase activity"/>
    <property type="evidence" value="ECO:0007669"/>
    <property type="project" value="InterPro"/>
</dbReference>
<dbReference type="FunFam" id="3.40.50.2000:FF:000037">
    <property type="entry name" value="Glycosyltransferase"/>
    <property type="match status" value="1"/>
</dbReference>
<name>A0AAD4SPE2_9MAGN</name>